<organism evidence="3">
    <name type="scientific">Leptosphaeria maculans (strain JN3 / isolate v23.1.3 / race Av1-4-5-6-7-8)</name>
    <name type="common">Blackleg fungus</name>
    <name type="synonym">Phoma lingam</name>
    <dbReference type="NCBI Taxonomy" id="985895"/>
    <lineage>
        <taxon>Eukaryota</taxon>
        <taxon>Fungi</taxon>
        <taxon>Dikarya</taxon>
        <taxon>Ascomycota</taxon>
        <taxon>Pezizomycotina</taxon>
        <taxon>Dothideomycetes</taxon>
        <taxon>Pleosporomycetidae</taxon>
        <taxon>Pleosporales</taxon>
        <taxon>Pleosporineae</taxon>
        <taxon>Leptosphaeriaceae</taxon>
        <taxon>Plenodomus</taxon>
        <taxon>Plenodomus lingam/Leptosphaeria maculans species complex</taxon>
    </lineage>
</organism>
<dbReference type="Proteomes" id="UP000002668">
    <property type="component" value="Genome"/>
</dbReference>
<dbReference type="HOGENOM" id="CLU_494375_0_0_1"/>
<keyword evidence="3" id="KW-1185">Reference proteome</keyword>
<dbReference type="eggNOG" id="ENOG502TFXC">
    <property type="taxonomic scope" value="Eukaryota"/>
</dbReference>
<feature type="region of interest" description="Disordered" evidence="1">
    <location>
        <begin position="259"/>
        <end position="283"/>
    </location>
</feature>
<dbReference type="InParanoid" id="E4ZQQ2"/>
<name>E4ZQQ2_LEPMJ</name>
<evidence type="ECO:0000313" key="2">
    <source>
        <dbReference type="EMBL" id="CBX94057.1"/>
    </source>
</evidence>
<dbReference type="VEuPathDB" id="FungiDB:LEMA_P037310.1"/>
<dbReference type="OrthoDB" id="3788624at2759"/>
<feature type="compositionally biased region" description="Basic residues" evidence="1">
    <location>
        <begin position="259"/>
        <end position="282"/>
    </location>
</feature>
<feature type="region of interest" description="Disordered" evidence="1">
    <location>
        <begin position="65"/>
        <end position="100"/>
    </location>
</feature>
<evidence type="ECO:0000313" key="3">
    <source>
        <dbReference type="Proteomes" id="UP000002668"/>
    </source>
</evidence>
<sequence length="551" mass="60055">MSSATQSSLMSSAADRAGDNELAALVSSPVASPALISSPHPDITGTVLLEESSEAVVQDIKNINAQSTDIDLREHSASASNDESTSADHATFPIQPASDHDTPVACDIKIAAHDKVDSPTSVDAPASIEALIDGSPPRSNKENSSPKAGGSPRIKFILKRLTEKTTTPTPTSPFNNPFTVVSDNDNTTTSSDTTGSGLKLKLRCIKSAMKESLPQAVSVSPPSIGVKRSAPIALEHDIDDTDSEIDIMPKNTLSKHTSKYTAKHSNAHHTKRAPSHRAKKTKVKGEAILIRDEDDAMFDAGDEDEPSGEEVGPSFSLLTPALKRNKRILDPSYAPHAELIAKATKVGPEYYDSDADDASGDVKDTGKPHLFRNVNWGVYATDMSNDGDFVKEPEFTQFVPGRFELLPDGSVADQKAKLVIKLLDKAGRKRIFANPPPRDWGNQEAITALNKRTVQQIRRNTNVRFREVVRAYVPEERLWILSNLTTGKPTRGWKVFVEEFNKRFEGRALAGVDGTRPHRSHSSLTKEVERFGPKFYARGLVPEPARTTERK</sequence>
<evidence type="ECO:0000256" key="1">
    <source>
        <dbReference type="SAM" id="MobiDB-lite"/>
    </source>
</evidence>
<protein>
    <submittedName>
        <fullName evidence="2">Predicted protein</fullName>
    </submittedName>
</protein>
<feature type="compositionally biased region" description="Low complexity" evidence="1">
    <location>
        <begin position="165"/>
        <end position="196"/>
    </location>
</feature>
<reference evidence="3" key="1">
    <citation type="journal article" date="2011" name="Nat. Commun.">
        <title>Effector diversification within compartments of the Leptosphaeria maculans genome affected by Repeat-Induced Point mutations.</title>
        <authorList>
            <person name="Rouxel T."/>
            <person name="Grandaubert J."/>
            <person name="Hane J.K."/>
            <person name="Hoede C."/>
            <person name="van de Wouw A.P."/>
            <person name="Couloux A."/>
            <person name="Dominguez V."/>
            <person name="Anthouard V."/>
            <person name="Bally P."/>
            <person name="Bourras S."/>
            <person name="Cozijnsen A.J."/>
            <person name="Ciuffetti L.M."/>
            <person name="Degrave A."/>
            <person name="Dilmaghani A."/>
            <person name="Duret L."/>
            <person name="Fudal I."/>
            <person name="Goodwin S.B."/>
            <person name="Gout L."/>
            <person name="Glaser N."/>
            <person name="Linglin J."/>
            <person name="Kema G.H.J."/>
            <person name="Lapalu N."/>
            <person name="Lawrence C.B."/>
            <person name="May K."/>
            <person name="Meyer M."/>
            <person name="Ollivier B."/>
            <person name="Poulain J."/>
            <person name="Schoch C.L."/>
            <person name="Simon A."/>
            <person name="Spatafora J.W."/>
            <person name="Stachowiak A."/>
            <person name="Turgeon B.G."/>
            <person name="Tyler B.M."/>
            <person name="Vincent D."/>
            <person name="Weissenbach J."/>
            <person name="Amselem J."/>
            <person name="Quesneville H."/>
            <person name="Oliver R.P."/>
            <person name="Wincker P."/>
            <person name="Balesdent M.-H."/>
            <person name="Howlett B.J."/>
        </authorList>
    </citation>
    <scope>NUCLEOTIDE SEQUENCE [LARGE SCALE GENOMIC DNA]</scope>
    <source>
        <strain evidence="3">JN3 / isolate v23.1.3 / race Av1-4-5-6-7-8</strain>
    </source>
</reference>
<feature type="region of interest" description="Disordered" evidence="1">
    <location>
        <begin position="130"/>
        <end position="196"/>
    </location>
</feature>
<proteinExistence type="predicted"/>
<feature type="compositionally biased region" description="Polar residues" evidence="1">
    <location>
        <begin position="77"/>
        <end position="88"/>
    </location>
</feature>
<dbReference type="AlphaFoldDB" id="E4ZQQ2"/>
<accession>E4ZQQ2</accession>
<dbReference type="EMBL" id="FP929116">
    <property type="protein sequence ID" value="CBX94057.1"/>
    <property type="molecule type" value="Genomic_DNA"/>
</dbReference>
<gene>
    <name evidence="2" type="ORF">LEMA_P037310.1</name>
</gene>